<gene>
    <name evidence="10" type="ORF">PENTCL1PPCAC_4655</name>
</gene>
<feature type="non-terminal residue" evidence="10">
    <location>
        <position position="1"/>
    </location>
</feature>
<dbReference type="GO" id="GO:0051119">
    <property type="term" value="F:sugar transmembrane transporter activity"/>
    <property type="evidence" value="ECO:0007669"/>
    <property type="project" value="InterPro"/>
</dbReference>
<evidence type="ECO:0000256" key="5">
    <source>
        <dbReference type="ARBA" id="ARBA00022692"/>
    </source>
</evidence>
<dbReference type="EMBL" id="BTSX01000002">
    <property type="protein sequence ID" value="GMS82480.1"/>
    <property type="molecule type" value="Genomic_DNA"/>
</dbReference>
<dbReference type="Proteomes" id="UP001432027">
    <property type="component" value="Unassembled WGS sequence"/>
</dbReference>
<keyword evidence="7 9" id="KW-1133">Transmembrane helix</keyword>
<keyword evidence="5 9" id="KW-0812">Transmembrane</keyword>
<evidence type="ECO:0000256" key="3">
    <source>
        <dbReference type="ARBA" id="ARBA00022448"/>
    </source>
</evidence>
<keyword evidence="6" id="KW-0677">Repeat</keyword>
<dbReference type="Pfam" id="PF03083">
    <property type="entry name" value="MtN3_slv"/>
    <property type="match status" value="2"/>
</dbReference>
<dbReference type="GO" id="GO:0016020">
    <property type="term" value="C:membrane"/>
    <property type="evidence" value="ECO:0007669"/>
    <property type="project" value="InterPro"/>
</dbReference>
<feature type="transmembrane region" description="Helical" evidence="9">
    <location>
        <begin position="158"/>
        <end position="176"/>
    </location>
</feature>
<feature type="transmembrane region" description="Helical" evidence="9">
    <location>
        <begin position="41"/>
        <end position="58"/>
    </location>
</feature>
<name>A0AAV5SJ17_9BILA</name>
<evidence type="ECO:0000256" key="2">
    <source>
        <dbReference type="ARBA" id="ARBA00007809"/>
    </source>
</evidence>
<organism evidence="10 11">
    <name type="scientific">Pristionchus entomophagus</name>
    <dbReference type="NCBI Taxonomy" id="358040"/>
    <lineage>
        <taxon>Eukaryota</taxon>
        <taxon>Metazoa</taxon>
        <taxon>Ecdysozoa</taxon>
        <taxon>Nematoda</taxon>
        <taxon>Chromadorea</taxon>
        <taxon>Rhabditida</taxon>
        <taxon>Rhabditina</taxon>
        <taxon>Diplogasteromorpha</taxon>
        <taxon>Diplogasteroidea</taxon>
        <taxon>Neodiplogasteridae</taxon>
        <taxon>Pristionchus</taxon>
    </lineage>
</organism>
<reference evidence="10" key="1">
    <citation type="submission" date="2023-10" db="EMBL/GenBank/DDBJ databases">
        <title>Genome assembly of Pristionchus species.</title>
        <authorList>
            <person name="Yoshida K."/>
            <person name="Sommer R.J."/>
        </authorList>
    </citation>
    <scope>NUCLEOTIDE SEQUENCE</scope>
    <source>
        <strain evidence="10">RS0144</strain>
    </source>
</reference>
<dbReference type="InterPro" id="IPR047664">
    <property type="entry name" value="SWEET"/>
</dbReference>
<evidence type="ECO:0000256" key="1">
    <source>
        <dbReference type="ARBA" id="ARBA00004127"/>
    </source>
</evidence>
<evidence type="ECO:0000256" key="4">
    <source>
        <dbReference type="ARBA" id="ARBA00022597"/>
    </source>
</evidence>
<protein>
    <recommendedName>
        <fullName evidence="9">Sugar transporter SWEET</fullName>
    </recommendedName>
</protein>
<keyword evidence="11" id="KW-1185">Reference proteome</keyword>
<evidence type="ECO:0000256" key="6">
    <source>
        <dbReference type="ARBA" id="ARBA00022737"/>
    </source>
</evidence>
<evidence type="ECO:0000256" key="7">
    <source>
        <dbReference type="ARBA" id="ARBA00022989"/>
    </source>
</evidence>
<feature type="transmembrane region" description="Helical" evidence="9">
    <location>
        <begin position="97"/>
        <end position="115"/>
    </location>
</feature>
<dbReference type="AlphaFoldDB" id="A0AAV5SJ17"/>
<comment type="function">
    <text evidence="9">Mediates sugar transport across membranes.</text>
</comment>
<accession>A0AAV5SJ17</accession>
<keyword evidence="8 9" id="KW-0472">Membrane</keyword>
<comment type="caution">
    <text evidence="10">The sequence shown here is derived from an EMBL/GenBank/DDBJ whole genome shotgun (WGS) entry which is preliminary data.</text>
</comment>
<evidence type="ECO:0000256" key="9">
    <source>
        <dbReference type="RuleBase" id="RU910715"/>
    </source>
</evidence>
<dbReference type="InterPro" id="IPR004316">
    <property type="entry name" value="SWEET_rpt"/>
</dbReference>
<evidence type="ECO:0000313" key="11">
    <source>
        <dbReference type="Proteomes" id="UP001432027"/>
    </source>
</evidence>
<keyword evidence="4 9" id="KW-0762">Sugar transport</keyword>
<comment type="subcellular location">
    <subcellularLocation>
        <location evidence="1">Endomembrane system</location>
        <topology evidence="1">Multi-pass membrane protein</topology>
    </subcellularLocation>
</comment>
<feature type="transmembrane region" description="Helical" evidence="9">
    <location>
        <begin position="70"/>
        <end position="91"/>
    </location>
</feature>
<dbReference type="GO" id="GO:0012505">
    <property type="term" value="C:endomembrane system"/>
    <property type="evidence" value="ECO:0007669"/>
    <property type="project" value="UniProtKB-SubCell"/>
</dbReference>
<proteinExistence type="inferred from homology"/>
<keyword evidence="3 9" id="KW-0813">Transport</keyword>
<dbReference type="PANTHER" id="PTHR10791">
    <property type="entry name" value="RAG1-ACTIVATING PROTEIN 1"/>
    <property type="match status" value="1"/>
</dbReference>
<evidence type="ECO:0000256" key="8">
    <source>
        <dbReference type="ARBA" id="ARBA00023136"/>
    </source>
</evidence>
<comment type="similarity">
    <text evidence="2 9">Belongs to the SWEET sugar transporter family.</text>
</comment>
<feature type="transmembrane region" description="Helical" evidence="9">
    <location>
        <begin position="7"/>
        <end position="29"/>
    </location>
</feature>
<dbReference type="Gene3D" id="1.20.1280.290">
    <property type="match status" value="1"/>
</dbReference>
<sequence>SILTMDFLYLFGLWISALQILFVFMPVPFILEWRKRGSTEGFSAVMFVLPFLIMGCWMRYGFMTGDTMMVVTNAIMTTTSIFYLVIFIHYTKERTTVYRQLAAVLGALVAVFAYVSTLNKEDQADRMGAISGVVQNLRLIGALYHIKSVFETKTTEYVPYQMTFVMTFFISQMMLYSVLSCNFYMTMGAIPGVLLCALNLSLYVIYPPITWRVPILGTQQKKIEKAE</sequence>
<dbReference type="PANTHER" id="PTHR10791:SF245">
    <property type="entry name" value="SUGAR TRANSPORTER SWEET"/>
    <property type="match status" value="1"/>
</dbReference>
<feature type="transmembrane region" description="Helical" evidence="9">
    <location>
        <begin position="183"/>
        <end position="206"/>
    </location>
</feature>
<comment type="caution">
    <text evidence="9">Lacks conserved residue(s) required for the propagation of feature annotation.</text>
</comment>
<evidence type="ECO:0000313" key="10">
    <source>
        <dbReference type="EMBL" id="GMS82480.1"/>
    </source>
</evidence>